<keyword evidence="10" id="KW-1015">Disulfide bond</keyword>
<keyword evidence="19" id="KW-1185">Reference proteome</keyword>
<dbReference type="OrthoDB" id="4849160at2759"/>
<comment type="cofactor">
    <cofactor evidence="1">
        <name>Cu(2+)</name>
        <dbReference type="ChEBI" id="CHEBI:29036"/>
    </cofactor>
</comment>
<dbReference type="Proteomes" id="UP000799444">
    <property type="component" value="Unassembled WGS sequence"/>
</dbReference>
<keyword evidence="6" id="KW-0136">Cellulose degradation</keyword>
<evidence type="ECO:0000256" key="11">
    <source>
        <dbReference type="ARBA" id="ARBA00023277"/>
    </source>
</evidence>
<organism evidence="18 19">
    <name type="scientific">Polyplosphaeria fusca</name>
    <dbReference type="NCBI Taxonomy" id="682080"/>
    <lineage>
        <taxon>Eukaryota</taxon>
        <taxon>Fungi</taxon>
        <taxon>Dikarya</taxon>
        <taxon>Ascomycota</taxon>
        <taxon>Pezizomycotina</taxon>
        <taxon>Dothideomycetes</taxon>
        <taxon>Pleosporomycetidae</taxon>
        <taxon>Pleosporales</taxon>
        <taxon>Tetraplosphaeriaceae</taxon>
        <taxon>Polyplosphaeria</taxon>
    </lineage>
</organism>
<keyword evidence="8" id="KW-0186">Copper</keyword>
<evidence type="ECO:0000256" key="12">
    <source>
        <dbReference type="ARBA" id="ARBA00023326"/>
    </source>
</evidence>
<dbReference type="Gene3D" id="2.70.50.70">
    <property type="match status" value="1"/>
</dbReference>
<dbReference type="GO" id="GO:0016787">
    <property type="term" value="F:hydrolase activity"/>
    <property type="evidence" value="ECO:0007669"/>
    <property type="project" value="UniProtKB-KW"/>
</dbReference>
<evidence type="ECO:0000256" key="2">
    <source>
        <dbReference type="ARBA" id="ARBA00004613"/>
    </source>
</evidence>
<dbReference type="EC" id="1.14.99.56" evidence="15"/>
<reference evidence="18" key="1">
    <citation type="journal article" date="2020" name="Stud. Mycol.">
        <title>101 Dothideomycetes genomes: a test case for predicting lifestyles and emergence of pathogens.</title>
        <authorList>
            <person name="Haridas S."/>
            <person name="Albert R."/>
            <person name="Binder M."/>
            <person name="Bloem J."/>
            <person name="Labutti K."/>
            <person name="Salamov A."/>
            <person name="Andreopoulos B."/>
            <person name="Baker S."/>
            <person name="Barry K."/>
            <person name="Bills G."/>
            <person name="Bluhm B."/>
            <person name="Cannon C."/>
            <person name="Castanera R."/>
            <person name="Culley D."/>
            <person name="Daum C."/>
            <person name="Ezra D."/>
            <person name="Gonzalez J."/>
            <person name="Henrissat B."/>
            <person name="Kuo A."/>
            <person name="Liang C."/>
            <person name="Lipzen A."/>
            <person name="Lutzoni F."/>
            <person name="Magnuson J."/>
            <person name="Mondo S."/>
            <person name="Nolan M."/>
            <person name="Ohm R."/>
            <person name="Pangilinan J."/>
            <person name="Park H.-J."/>
            <person name="Ramirez L."/>
            <person name="Alfaro M."/>
            <person name="Sun H."/>
            <person name="Tritt A."/>
            <person name="Yoshinaga Y."/>
            <person name="Zwiers L.-H."/>
            <person name="Turgeon B."/>
            <person name="Goodwin S."/>
            <person name="Spatafora J."/>
            <person name="Crous P."/>
            <person name="Grigoriev I."/>
        </authorList>
    </citation>
    <scope>NUCLEOTIDE SEQUENCE</scope>
    <source>
        <strain evidence="18">CBS 125425</strain>
    </source>
</reference>
<comment type="catalytic activity">
    <reaction evidence="14">
        <text>[(1-&gt;4)-beta-D-glucosyl]n+m + reduced acceptor + O2 = 4-dehydro-beta-D-glucosyl-[(1-&gt;4)-beta-D-glucosyl]n-1 + [(1-&gt;4)-beta-D-glucosyl]m + acceptor + H2O.</text>
        <dbReference type="EC" id="1.14.99.56"/>
    </reaction>
</comment>
<evidence type="ECO:0000256" key="13">
    <source>
        <dbReference type="ARBA" id="ARBA00044502"/>
    </source>
</evidence>
<dbReference type="GO" id="GO:0004497">
    <property type="term" value="F:monooxygenase activity"/>
    <property type="evidence" value="ECO:0007669"/>
    <property type="project" value="UniProtKB-KW"/>
</dbReference>
<evidence type="ECO:0000256" key="8">
    <source>
        <dbReference type="ARBA" id="ARBA00023008"/>
    </source>
</evidence>
<evidence type="ECO:0000256" key="14">
    <source>
        <dbReference type="ARBA" id="ARBA00045077"/>
    </source>
</evidence>
<evidence type="ECO:0000256" key="10">
    <source>
        <dbReference type="ARBA" id="ARBA00023157"/>
    </source>
</evidence>
<dbReference type="GO" id="GO:0046872">
    <property type="term" value="F:metal ion binding"/>
    <property type="evidence" value="ECO:0007669"/>
    <property type="project" value="UniProtKB-KW"/>
</dbReference>
<evidence type="ECO:0000256" key="1">
    <source>
        <dbReference type="ARBA" id="ARBA00001973"/>
    </source>
</evidence>
<evidence type="ECO:0000256" key="4">
    <source>
        <dbReference type="ARBA" id="ARBA00022723"/>
    </source>
</evidence>
<keyword evidence="9" id="KW-0503">Monooxygenase</keyword>
<dbReference type="CDD" id="cd21175">
    <property type="entry name" value="LPMO_AA9"/>
    <property type="match status" value="1"/>
</dbReference>
<gene>
    <name evidence="18" type="ORF">EJ04DRAFT_503466</name>
</gene>
<dbReference type="PANTHER" id="PTHR33353">
    <property type="entry name" value="PUTATIVE (AFU_ORTHOLOGUE AFUA_1G12560)-RELATED"/>
    <property type="match status" value="1"/>
</dbReference>
<evidence type="ECO:0000256" key="7">
    <source>
        <dbReference type="ARBA" id="ARBA00023002"/>
    </source>
</evidence>
<comment type="caution">
    <text evidence="18">The sequence shown here is derived from an EMBL/GenBank/DDBJ whole genome shotgun (WGS) entry which is preliminary data.</text>
</comment>
<feature type="domain" description="Auxiliary Activity family 9 catalytic" evidence="17">
    <location>
        <begin position="53"/>
        <end position="250"/>
    </location>
</feature>
<dbReference type="InterPro" id="IPR005103">
    <property type="entry name" value="AA9_LPMO"/>
</dbReference>
<evidence type="ECO:0000256" key="3">
    <source>
        <dbReference type="ARBA" id="ARBA00022525"/>
    </source>
</evidence>
<dbReference type="Pfam" id="PF03443">
    <property type="entry name" value="AA9"/>
    <property type="match status" value="1"/>
</dbReference>
<dbReference type="InterPro" id="IPR049892">
    <property type="entry name" value="AA9"/>
</dbReference>
<feature type="signal peptide" evidence="16">
    <location>
        <begin position="1"/>
        <end position="21"/>
    </location>
</feature>
<sequence>MPSSLSRLLPSIFACVSSVLAHGRITNVTVLPLSSSSSSANESKIYPGFDPQTNIPPSVSPPSPAWTAFNLGNIYVSPSSFNTSDIVCHFNATPGTEHIDVVPEQELRLQWNEWPNSHKGPVLTYLASCGKDCTDVDKSALEWVKIDELGWLNSSGMAILGGTWASDVLISQRFSWVAKVPDELASGAYVLRHEIIALHVADEPDGAQAYPQCVNLRVGNGGTKKIEGGVKGDELYTATDAGISVDIHRGVTSYAIPGPKVWKDATAYRQTNQKRAIGRIEER</sequence>
<keyword evidence="11" id="KW-0119">Carbohydrate metabolism</keyword>
<proteinExistence type="inferred from homology"/>
<dbReference type="EMBL" id="ML996265">
    <property type="protein sequence ID" value="KAF2728840.1"/>
    <property type="molecule type" value="Genomic_DNA"/>
</dbReference>
<evidence type="ECO:0000256" key="16">
    <source>
        <dbReference type="SAM" id="SignalP"/>
    </source>
</evidence>
<keyword evidence="3" id="KW-0964">Secreted</keyword>
<comment type="similarity">
    <text evidence="13">Belongs to the polysaccharide monooxygenase AA9 family.</text>
</comment>
<name>A0A9P4QM19_9PLEO</name>
<comment type="subcellular location">
    <subcellularLocation>
        <location evidence="2">Secreted</location>
    </subcellularLocation>
</comment>
<evidence type="ECO:0000313" key="19">
    <source>
        <dbReference type="Proteomes" id="UP000799444"/>
    </source>
</evidence>
<keyword evidence="4" id="KW-0479">Metal-binding</keyword>
<keyword evidence="12" id="KW-0624">Polysaccharide degradation</keyword>
<keyword evidence="7" id="KW-0560">Oxidoreductase</keyword>
<evidence type="ECO:0000256" key="5">
    <source>
        <dbReference type="ARBA" id="ARBA00022729"/>
    </source>
</evidence>
<keyword evidence="5 16" id="KW-0732">Signal</keyword>
<evidence type="ECO:0000256" key="9">
    <source>
        <dbReference type="ARBA" id="ARBA00023033"/>
    </source>
</evidence>
<feature type="chain" id="PRO_5040257645" description="lytic cellulose monooxygenase (C4-dehydrogenating)" evidence="16">
    <location>
        <begin position="22"/>
        <end position="283"/>
    </location>
</feature>
<evidence type="ECO:0000256" key="15">
    <source>
        <dbReference type="ARBA" id="ARBA00047174"/>
    </source>
</evidence>
<evidence type="ECO:0000313" key="18">
    <source>
        <dbReference type="EMBL" id="KAF2728840.1"/>
    </source>
</evidence>
<keyword evidence="18" id="KW-0378">Hydrolase</keyword>
<dbReference type="GO" id="GO:0030245">
    <property type="term" value="P:cellulose catabolic process"/>
    <property type="evidence" value="ECO:0007669"/>
    <property type="project" value="UniProtKB-KW"/>
</dbReference>
<dbReference type="PANTHER" id="PTHR33353:SF10">
    <property type="entry name" value="ENDO-BETA-1,4-GLUCANASE D"/>
    <property type="match status" value="1"/>
</dbReference>
<dbReference type="AlphaFoldDB" id="A0A9P4QM19"/>
<accession>A0A9P4QM19</accession>
<evidence type="ECO:0000259" key="17">
    <source>
        <dbReference type="Pfam" id="PF03443"/>
    </source>
</evidence>
<evidence type="ECO:0000256" key="6">
    <source>
        <dbReference type="ARBA" id="ARBA00023001"/>
    </source>
</evidence>
<dbReference type="GO" id="GO:0005576">
    <property type="term" value="C:extracellular region"/>
    <property type="evidence" value="ECO:0007669"/>
    <property type="project" value="UniProtKB-SubCell"/>
</dbReference>
<protein>
    <recommendedName>
        <fullName evidence="15">lytic cellulose monooxygenase (C4-dehydrogenating)</fullName>
        <ecNumber evidence="15">1.14.99.56</ecNumber>
    </recommendedName>
</protein>